<feature type="transmembrane region" description="Helical" evidence="5">
    <location>
        <begin position="28"/>
        <end position="44"/>
    </location>
</feature>
<dbReference type="EMBL" id="JADFUA010000005">
    <property type="protein sequence ID" value="MBE9609679.1"/>
    <property type="molecule type" value="Genomic_DNA"/>
</dbReference>
<feature type="transmembrane region" description="Helical" evidence="5">
    <location>
        <begin position="81"/>
        <end position="102"/>
    </location>
</feature>
<comment type="subcellular location">
    <subcellularLocation>
        <location evidence="1">Membrane</location>
        <topology evidence="1">Multi-pass membrane protein</topology>
    </subcellularLocation>
</comment>
<feature type="domain" description="EamA" evidence="6">
    <location>
        <begin position="141"/>
        <end position="266"/>
    </location>
</feature>
<feature type="transmembrane region" description="Helical" evidence="5">
    <location>
        <begin position="114"/>
        <end position="132"/>
    </location>
</feature>
<keyword evidence="8" id="KW-1185">Reference proteome</keyword>
<evidence type="ECO:0000313" key="8">
    <source>
        <dbReference type="Proteomes" id="UP000604481"/>
    </source>
</evidence>
<feature type="transmembrane region" description="Helical" evidence="5">
    <location>
        <begin position="56"/>
        <end position="75"/>
    </location>
</feature>
<feature type="transmembrane region" description="Helical" evidence="5">
    <location>
        <begin position="170"/>
        <end position="188"/>
    </location>
</feature>
<keyword evidence="2 5" id="KW-0812">Transmembrane</keyword>
<evidence type="ECO:0000256" key="4">
    <source>
        <dbReference type="ARBA" id="ARBA00023136"/>
    </source>
</evidence>
<evidence type="ECO:0000256" key="2">
    <source>
        <dbReference type="ARBA" id="ARBA00022692"/>
    </source>
</evidence>
<feature type="transmembrane region" description="Helical" evidence="5">
    <location>
        <begin position="138"/>
        <end position="158"/>
    </location>
</feature>
<dbReference type="GO" id="GO:0016020">
    <property type="term" value="C:membrane"/>
    <property type="evidence" value="ECO:0007669"/>
    <property type="project" value="UniProtKB-SubCell"/>
</dbReference>
<comment type="caution">
    <text evidence="7">The sequence shown here is derived from an EMBL/GenBank/DDBJ whole genome shotgun (WGS) entry which is preliminary data.</text>
</comment>
<evidence type="ECO:0000256" key="1">
    <source>
        <dbReference type="ARBA" id="ARBA00004141"/>
    </source>
</evidence>
<dbReference type="InterPro" id="IPR000620">
    <property type="entry name" value="EamA_dom"/>
</dbReference>
<organism evidence="7 8">
    <name type="scientific">Chitinilyticum piscinae</name>
    <dbReference type="NCBI Taxonomy" id="2866724"/>
    <lineage>
        <taxon>Bacteria</taxon>
        <taxon>Pseudomonadati</taxon>
        <taxon>Pseudomonadota</taxon>
        <taxon>Betaproteobacteria</taxon>
        <taxon>Neisseriales</taxon>
        <taxon>Chitinibacteraceae</taxon>
        <taxon>Chitinilyticum</taxon>
    </lineage>
</organism>
<keyword evidence="4 5" id="KW-0472">Membrane</keyword>
<name>A0A8J7KB03_9NEIS</name>
<dbReference type="PANTHER" id="PTHR22911">
    <property type="entry name" value="ACYL-MALONYL CONDENSING ENZYME-RELATED"/>
    <property type="match status" value="1"/>
</dbReference>
<dbReference type="AlphaFoldDB" id="A0A8J7KB03"/>
<accession>A0A8J7KB03</accession>
<sequence length="279" mass="29941">MVVAGLSFGVMGVFVKLASSQLSTAELVFYRCLAGLVGILLVMLPQGRGIRVPAGVLRLHLSRSVSGFLALMLYFHAIAHLPLPTAVTLNYTSPLFLALLVWAWQRKPLARRQLLLIVAGFAGVVVLLRPSLAAEQWLTGLIGLGSGLLASIAYLNVHELGRHGEPEWRTVFYFSLVCTVGAACWMLLQSRPLACPDLSGWLQVLGMGICATVAQLAMTRAYRKGKSLAVASLAYLTVVFSTVFGVLIWGDALPLASYAGMVLIVGCGIFSSDRRPAAR</sequence>
<reference evidence="7 8" key="1">
    <citation type="submission" date="2020-10" db="EMBL/GenBank/DDBJ databases">
        <title>The genome sequence of Chitinilyticum litopenaei 4Y14.</title>
        <authorList>
            <person name="Liu Y."/>
        </authorList>
    </citation>
    <scope>NUCLEOTIDE SEQUENCE [LARGE SCALE GENOMIC DNA]</scope>
    <source>
        <strain evidence="7 8">4Y14</strain>
    </source>
</reference>
<dbReference type="Gene3D" id="1.10.3730.20">
    <property type="match status" value="1"/>
</dbReference>
<feature type="transmembrane region" description="Helical" evidence="5">
    <location>
        <begin position="230"/>
        <end position="249"/>
    </location>
</feature>
<proteinExistence type="predicted"/>
<dbReference type="InterPro" id="IPR037185">
    <property type="entry name" value="EmrE-like"/>
</dbReference>
<evidence type="ECO:0000259" key="6">
    <source>
        <dbReference type="Pfam" id="PF00892"/>
    </source>
</evidence>
<dbReference type="PANTHER" id="PTHR22911:SF6">
    <property type="entry name" value="SOLUTE CARRIER FAMILY 35 MEMBER G1"/>
    <property type="match status" value="1"/>
</dbReference>
<dbReference type="Pfam" id="PF00892">
    <property type="entry name" value="EamA"/>
    <property type="match status" value="2"/>
</dbReference>
<evidence type="ECO:0000256" key="5">
    <source>
        <dbReference type="SAM" id="Phobius"/>
    </source>
</evidence>
<feature type="domain" description="EamA" evidence="6">
    <location>
        <begin position="2"/>
        <end position="128"/>
    </location>
</feature>
<evidence type="ECO:0000313" key="7">
    <source>
        <dbReference type="EMBL" id="MBE9609679.1"/>
    </source>
</evidence>
<feature type="transmembrane region" description="Helical" evidence="5">
    <location>
        <begin position="200"/>
        <end position="218"/>
    </location>
</feature>
<keyword evidence="3 5" id="KW-1133">Transmembrane helix</keyword>
<dbReference type="SUPFAM" id="SSF103481">
    <property type="entry name" value="Multidrug resistance efflux transporter EmrE"/>
    <property type="match status" value="2"/>
</dbReference>
<feature type="transmembrane region" description="Helical" evidence="5">
    <location>
        <begin position="255"/>
        <end position="272"/>
    </location>
</feature>
<protein>
    <submittedName>
        <fullName evidence="7">DMT family transporter</fullName>
    </submittedName>
</protein>
<gene>
    <name evidence="7" type="ORF">INR99_09960</name>
</gene>
<evidence type="ECO:0000256" key="3">
    <source>
        <dbReference type="ARBA" id="ARBA00022989"/>
    </source>
</evidence>
<dbReference type="Proteomes" id="UP000604481">
    <property type="component" value="Unassembled WGS sequence"/>
</dbReference>